<evidence type="ECO:0000313" key="2">
    <source>
        <dbReference type="Proteomes" id="UP000182466"/>
    </source>
</evidence>
<feature type="non-terminal residue" evidence="1">
    <location>
        <position position="45"/>
    </location>
</feature>
<protein>
    <submittedName>
        <fullName evidence="1">Uncharacterized protein</fullName>
    </submittedName>
</protein>
<dbReference type="Proteomes" id="UP000182466">
    <property type="component" value="Unassembled WGS sequence"/>
</dbReference>
<dbReference type="STRING" id="999627.SAMN05216236_1621"/>
<dbReference type="AlphaFoldDB" id="A0A1I7EC47"/>
<reference evidence="1 2" key="1">
    <citation type="submission" date="2016-10" db="EMBL/GenBank/DDBJ databases">
        <authorList>
            <person name="de Groot N.N."/>
        </authorList>
    </citation>
    <scope>NUCLEOTIDE SEQUENCE [LARGE SCALE GENOMIC DNA]</scope>
    <source>
        <strain evidence="1 2">CGMCC 1.10959</strain>
    </source>
</reference>
<proteinExistence type="predicted"/>
<evidence type="ECO:0000313" key="1">
    <source>
        <dbReference type="EMBL" id="SFU21435.1"/>
    </source>
</evidence>
<keyword evidence="2" id="KW-1185">Reference proteome</keyword>
<accession>A0A1I7EC47</accession>
<name>A0A1I7EC47_9RHOB</name>
<dbReference type="EMBL" id="FPAW01000062">
    <property type="protein sequence ID" value="SFU21435.1"/>
    <property type="molecule type" value="Genomic_DNA"/>
</dbReference>
<gene>
    <name evidence="1" type="ORF">SAMN05216236_1621</name>
</gene>
<sequence length="45" mass="4976">MACSRSLTCLQLIQSYAEIWVMRLDHAARFSVSFSATPSVNVTPS</sequence>
<organism evidence="1 2">
    <name type="scientific">Sedimentitalea nanhaiensis</name>
    <dbReference type="NCBI Taxonomy" id="999627"/>
    <lineage>
        <taxon>Bacteria</taxon>
        <taxon>Pseudomonadati</taxon>
        <taxon>Pseudomonadota</taxon>
        <taxon>Alphaproteobacteria</taxon>
        <taxon>Rhodobacterales</taxon>
        <taxon>Paracoccaceae</taxon>
        <taxon>Sedimentitalea</taxon>
    </lineage>
</organism>